<dbReference type="Proteomes" id="UP000280507">
    <property type="component" value="Unassembled WGS sequence"/>
</dbReference>
<comment type="caution">
    <text evidence="2">The sequence shown here is derived from an EMBL/GenBank/DDBJ whole genome shotgun (WGS) entry which is preliminary data.</text>
</comment>
<evidence type="ECO:0000259" key="1">
    <source>
        <dbReference type="PROSITE" id="PS51833"/>
    </source>
</evidence>
<evidence type="ECO:0000313" key="3">
    <source>
        <dbReference type="Proteomes" id="UP000280507"/>
    </source>
</evidence>
<dbReference type="SUPFAM" id="SSF109604">
    <property type="entry name" value="HD-domain/PDEase-like"/>
    <property type="match status" value="1"/>
</dbReference>
<evidence type="ECO:0000313" key="2">
    <source>
        <dbReference type="EMBL" id="RNF49972.1"/>
    </source>
</evidence>
<keyword evidence="3" id="KW-1185">Reference proteome</keyword>
<reference evidence="2 3" key="1">
    <citation type="journal article" date="2012" name="Int. J. Syst. Evol. Microbiol.">
        <title>Marinomonas hwangdonensis sp. nov., isolated from seawater.</title>
        <authorList>
            <person name="Jung Y.T."/>
            <person name="Oh T.K."/>
            <person name="Yoon J.H."/>
        </authorList>
    </citation>
    <scope>NUCLEOTIDE SEQUENCE [LARGE SCALE GENOMIC DNA]</scope>
    <source>
        <strain evidence="2 3">HDW-15</strain>
    </source>
</reference>
<accession>A0A3M8Q2D1</accession>
<dbReference type="OrthoDB" id="9804751at2"/>
<dbReference type="AlphaFoldDB" id="A0A3M8Q2D1"/>
<dbReference type="Gene3D" id="1.10.3210.10">
    <property type="entry name" value="Hypothetical protein af1432"/>
    <property type="match status" value="1"/>
</dbReference>
<proteinExistence type="predicted"/>
<dbReference type="InterPro" id="IPR052340">
    <property type="entry name" value="RNase_Y/CdgJ"/>
</dbReference>
<dbReference type="PROSITE" id="PS51833">
    <property type="entry name" value="HDOD"/>
    <property type="match status" value="1"/>
</dbReference>
<dbReference type="Pfam" id="PF08668">
    <property type="entry name" value="HDOD"/>
    <property type="match status" value="1"/>
</dbReference>
<feature type="domain" description="HDOD" evidence="1">
    <location>
        <begin position="191"/>
        <end position="375"/>
    </location>
</feature>
<dbReference type="RefSeq" id="WP_123095955.1">
    <property type="nucleotide sequence ID" value="NZ_RIZG01000006.1"/>
</dbReference>
<dbReference type="EMBL" id="RIZG01000006">
    <property type="protein sequence ID" value="RNF49972.1"/>
    <property type="molecule type" value="Genomic_DNA"/>
</dbReference>
<gene>
    <name evidence="2" type="ORF">EBI00_10850</name>
</gene>
<dbReference type="InterPro" id="IPR013976">
    <property type="entry name" value="HDOD"/>
</dbReference>
<name>A0A3M8Q2D1_9GAMM</name>
<dbReference type="PANTHER" id="PTHR33525:SF4">
    <property type="entry name" value="CYCLIC DI-GMP PHOSPHODIESTERASE CDGJ"/>
    <property type="match status" value="1"/>
</dbReference>
<protein>
    <submittedName>
        <fullName evidence="2">HDOD domain-containing protein</fullName>
    </submittedName>
</protein>
<dbReference type="PANTHER" id="PTHR33525">
    <property type="match status" value="1"/>
</dbReference>
<sequence>MSQTDVFFCRRAVVNHNIETKAYHFLLLNDAFCGDASHYLGPFLFDVDIKSVAENNIIFVRGAVNELSSLPARNTEKIVIFLETPIFSDNELDVLLDARLQGYQFGIINPDPRTFSVDWLSAFNYVLFTLENHAIEELVQRVKHPLIASKCLWINGIQHAEQFNLFKDVISNGLFSGDFIKKSTAVKGKRILTYKVILIELLAMLNDNQSSPKLLAQSIERDPTLTYRLIKLTRSAFYYSQFNVANAQRAIEIIGIRDLIKWVSLAMLTSVPGKPDCLFSMALSRACFCEEVSDTLFPKLEGAFLVGLFSYLPSFLDETLPLLLEELPLEENMKMALLHYKGHLGSVLKMVEAYEAGRWEKLPFDKLSQAGMDEQKFRDLYVKSLSKAKKMGIS</sequence>
<organism evidence="2 3">
    <name type="scientific">Marinomonas hwangdonensis</name>
    <dbReference type="NCBI Taxonomy" id="1053647"/>
    <lineage>
        <taxon>Bacteria</taxon>
        <taxon>Pseudomonadati</taxon>
        <taxon>Pseudomonadota</taxon>
        <taxon>Gammaproteobacteria</taxon>
        <taxon>Oceanospirillales</taxon>
        <taxon>Oceanospirillaceae</taxon>
        <taxon>Marinomonas</taxon>
    </lineage>
</organism>